<gene>
    <name evidence="2" type="ORF">COCCADRAFT_38073</name>
</gene>
<dbReference type="Proteomes" id="UP000053841">
    <property type="component" value="Unassembled WGS sequence"/>
</dbReference>
<feature type="region of interest" description="Disordered" evidence="1">
    <location>
        <begin position="181"/>
        <end position="294"/>
    </location>
</feature>
<feature type="region of interest" description="Disordered" evidence="1">
    <location>
        <begin position="1"/>
        <end position="33"/>
    </location>
</feature>
<dbReference type="HOGENOM" id="CLU_674374_0_0_1"/>
<organism evidence="2 3">
    <name type="scientific">Cochliobolus carbonum (strain 26-R-13)</name>
    <name type="common">Maize leaf spot fungus</name>
    <name type="synonym">Bipolaris zeicola</name>
    <dbReference type="NCBI Taxonomy" id="930089"/>
    <lineage>
        <taxon>Eukaryota</taxon>
        <taxon>Fungi</taxon>
        <taxon>Dikarya</taxon>
        <taxon>Ascomycota</taxon>
        <taxon>Pezizomycotina</taxon>
        <taxon>Dothideomycetes</taxon>
        <taxon>Pleosporomycetidae</taxon>
        <taxon>Pleosporales</taxon>
        <taxon>Pleosporineae</taxon>
        <taxon>Pleosporaceae</taxon>
        <taxon>Bipolaris</taxon>
    </lineage>
</organism>
<evidence type="ECO:0000313" key="2">
    <source>
        <dbReference type="EMBL" id="EUC31911.1"/>
    </source>
</evidence>
<evidence type="ECO:0000256" key="1">
    <source>
        <dbReference type="SAM" id="MobiDB-lite"/>
    </source>
</evidence>
<reference evidence="2 3" key="1">
    <citation type="journal article" date="2013" name="PLoS Genet.">
        <title>Comparative genome structure, secondary metabolite, and effector coding capacity across Cochliobolus pathogens.</title>
        <authorList>
            <person name="Condon B.J."/>
            <person name="Leng Y."/>
            <person name="Wu D."/>
            <person name="Bushley K.E."/>
            <person name="Ohm R.A."/>
            <person name="Otillar R."/>
            <person name="Martin J."/>
            <person name="Schackwitz W."/>
            <person name="Grimwood J."/>
            <person name="MohdZainudin N."/>
            <person name="Xue C."/>
            <person name="Wang R."/>
            <person name="Manning V.A."/>
            <person name="Dhillon B."/>
            <person name="Tu Z.J."/>
            <person name="Steffenson B.J."/>
            <person name="Salamov A."/>
            <person name="Sun H."/>
            <person name="Lowry S."/>
            <person name="LaButti K."/>
            <person name="Han J."/>
            <person name="Copeland A."/>
            <person name="Lindquist E."/>
            <person name="Barry K."/>
            <person name="Schmutz J."/>
            <person name="Baker S.E."/>
            <person name="Ciuffetti L.M."/>
            <person name="Grigoriev I.V."/>
            <person name="Zhong S."/>
            <person name="Turgeon B.G."/>
        </authorList>
    </citation>
    <scope>NUCLEOTIDE SEQUENCE [LARGE SCALE GENOMIC DNA]</scope>
    <source>
        <strain evidence="2 3">26-R-13</strain>
    </source>
</reference>
<dbReference type="EMBL" id="KI964647">
    <property type="protein sequence ID" value="EUC31911.1"/>
    <property type="molecule type" value="Genomic_DNA"/>
</dbReference>
<feature type="compositionally biased region" description="Polar residues" evidence="1">
    <location>
        <begin position="270"/>
        <end position="294"/>
    </location>
</feature>
<dbReference type="AlphaFoldDB" id="W6YKM6"/>
<dbReference type="KEGG" id="bze:COCCADRAFT_38073"/>
<accession>W6YKM6</accession>
<sequence length="408" mass="44658">MTEPTNTDRPPRYRSTPPSPPTEIVTLSSPAAPGSVSDFEDIFKMSPLNTDAETETDINAALLTMSFEVPLGPLSGYGSAPKPAPKYKKPAAKLTKSISEQPDYAYLFKGYDADALVLTDQQINSPGQAVDGKQHHAELLGQSPLYGETDSDNGDPFIYDRITFLPSSSYHNTLDEDVPPSVNNSFGYGSTFNSEPPSSPSSAANGLDSGDEADSEDNNDDDNDSHDSNDDADDDDNDPSDADDDNDNEDKEGEEEQNNDFYNPEDYFTDKNNYNYSDDNESGDSPSRCSNLSTHPLLRPPPIYAIAPELMYQIPPTAPTMLPPAPPPTPLALPSNAPPIIIPFIIPPNIQFNNPRSSDLETLETPNRTNITTDRNNLLRVCWTMRGEVLDFLAHPFSSSRDELDDEV</sequence>
<name>W6YKM6_COCC2</name>
<feature type="compositionally biased region" description="Polar residues" evidence="1">
    <location>
        <begin position="181"/>
        <end position="193"/>
    </location>
</feature>
<proteinExistence type="predicted"/>
<dbReference type="RefSeq" id="XP_007713784.1">
    <property type="nucleotide sequence ID" value="XM_007715594.1"/>
</dbReference>
<evidence type="ECO:0000313" key="3">
    <source>
        <dbReference type="Proteomes" id="UP000053841"/>
    </source>
</evidence>
<feature type="region of interest" description="Disordered" evidence="1">
    <location>
        <begin position="126"/>
        <end position="158"/>
    </location>
</feature>
<keyword evidence="3" id="KW-1185">Reference proteome</keyword>
<protein>
    <submittedName>
        <fullName evidence="2">Uncharacterized protein</fullName>
    </submittedName>
</protein>
<dbReference type="OrthoDB" id="3694866at2759"/>
<feature type="compositionally biased region" description="Acidic residues" evidence="1">
    <location>
        <begin position="209"/>
        <end position="258"/>
    </location>
</feature>
<dbReference type="GeneID" id="19148682"/>